<evidence type="ECO:0000313" key="7">
    <source>
        <dbReference type="EMBL" id="TVM30388.1"/>
    </source>
</evidence>
<dbReference type="GO" id="GO:0003824">
    <property type="term" value="F:catalytic activity"/>
    <property type="evidence" value="ECO:0007669"/>
    <property type="project" value="InterPro"/>
</dbReference>
<gene>
    <name evidence="7" type="ORF">DQK91_21060</name>
</gene>
<keyword evidence="2" id="KW-0949">S-adenosyl-L-methionine</keyword>
<dbReference type="SUPFAM" id="SSF102114">
    <property type="entry name" value="Radical SAM enzymes"/>
    <property type="match status" value="1"/>
</dbReference>
<comment type="caution">
    <text evidence="7">The sequence shown here is derived from an EMBL/GenBank/DDBJ whole genome shotgun (WGS) entry which is preliminary data.</text>
</comment>
<dbReference type="InterPro" id="IPR007197">
    <property type="entry name" value="rSAM"/>
</dbReference>
<dbReference type="EMBL" id="QMIF01000024">
    <property type="protein sequence ID" value="TVM30388.1"/>
    <property type="molecule type" value="Genomic_DNA"/>
</dbReference>
<evidence type="ECO:0000313" key="8">
    <source>
        <dbReference type="Proteomes" id="UP000434052"/>
    </source>
</evidence>
<dbReference type="OrthoDB" id="7021155at2"/>
<evidence type="ECO:0000259" key="6">
    <source>
        <dbReference type="Pfam" id="PF04055"/>
    </source>
</evidence>
<dbReference type="InterPro" id="IPR058240">
    <property type="entry name" value="rSAM_sf"/>
</dbReference>
<sequence length="438" mass="49097">MKPRHPLFQLATWKRLAANRIPGQVVIQYTDRCNAACAQCGMRRTSTFERSSMDMQQARMLIDAVAERGVQSISFTGGEPLLHLDEIALLMEHAGRAGISFVRTGTNGFIFRGHESPGWEDKIKRMAERFAATPLNTFWISVDSADAEVHEKNRGFSGIVAGMEKALPIFHEAGIYPAANLGINRLTGGDGPHRLPSYTGPTTDDPNTSAAAWAFYAAARTAFRRFYRMVHDLGFTMANACYPMSFEDEGDAVYAATSEDDFISFRPAEKALLFRALYETIPEFRGELRIFSPRSSLRALVRSYATGEPQGYPCRGGVDFFFVDCKDMNTYPCGYRGSENLGKFWDLDLGALPAPDCRRCDWECFRDPSEMLGPVMQALRNPLALARSIRRDTEAFKVWAVDAAYYRACGFFDGRKPPQYERMARFAKTDSLAEPIQT</sequence>
<evidence type="ECO:0000256" key="3">
    <source>
        <dbReference type="ARBA" id="ARBA00022723"/>
    </source>
</evidence>
<dbReference type="SFLD" id="SFLDG01067">
    <property type="entry name" value="SPASM/twitch_domain_containing"/>
    <property type="match status" value="1"/>
</dbReference>
<dbReference type="GO" id="GO:0046872">
    <property type="term" value="F:metal ion binding"/>
    <property type="evidence" value="ECO:0007669"/>
    <property type="project" value="UniProtKB-KW"/>
</dbReference>
<dbReference type="RefSeq" id="WP_144307390.1">
    <property type="nucleotide sequence ID" value="NZ_QMIF01000024.1"/>
</dbReference>
<dbReference type="InterPro" id="IPR013785">
    <property type="entry name" value="Aldolase_TIM"/>
</dbReference>
<organism evidence="7 8">
    <name type="scientific">Oceanidesulfovibrio marinus</name>
    <dbReference type="NCBI Taxonomy" id="370038"/>
    <lineage>
        <taxon>Bacteria</taxon>
        <taxon>Pseudomonadati</taxon>
        <taxon>Thermodesulfobacteriota</taxon>
        <taxon>Desulfovibrionia</taxon>
        <taxon>Desulfovibrionales</taxon>
        <taxon>Desulfovibrionaceae</taxon>
        <taxon>Oceanidesulfovibrio</taxon>
    </lineage>
</organism>
<keyword evidence="3" id="KW-0479">Metal-binding</keyword>
<evidence type="ECO:0000256" key="1">
    <source>
        <dbReference type="ARBA" id="ARBA00001966"/>
    </source>
</evidence>
<accession>A0A6P1ZAW1</accession>
<dbReference type="GO" id="GO:0051536">
    <property type="term" value="F:iron-sulfur cluster binding"/>
    <property type="evidence" value="ECO:0007669"/>
    <property type="project" value="UniProtKB-KW"/>
</dbReference>
<name>A0A6P1ZAW1_9BACT</name>
<dbReference type="Gene3D" id="3.20.20.70">
    <property type="entry name" value="Aldolase class I"/>
    <property type="match status" value="1"/>
</dbReference>
<keyword evidence="4" id="KW-0408">Iron</keyword>
<evidence type="ECO:0000256" key="4">
    <source>
        <dbReference type="ARBA" id="ARBA00023004"/>
    </source>
</evidence>
<dbReference type="SFLD" id="SFLDS00029">
    <property type="entry name" value="Radical_SAM"/>
    <property type="match status" value="1"/>
</dbReference>
<reference evidence="7 8" key="1">
    <citation type="submission" date="2018-06" db="EMBL/GenBank/DDBJ databases">
        <title>Complete genome of Desulfovibrio marinus P48SEP.</title>
        <authorList>
            <person name="Crispim J.S."/>
            <person name="Vidigal P.M.P."/>
            <person name="Silva L.C.F."/>
            <person name="Araujo L.C."/>
            <person name="Laguardia C.N."/>
            <person name="Dias R.S."/>
            <person name="Sousa M.P."/>
            <person name="Paula S.O."/>
            <person name="Silva C."/>
        </authorList>
    </citation>
    <scope>NUCLEOTIDE SEQUENCE [LARGE SCALE GENOMIC DNA]</scope>
    <source>
        <strain evidence="7 8">P48SEP</strain>
    </source>
</reference>
<dbReference type="CDD" id="cd01335">
    <property type="entry name" value="Radical_SAM"/>
    <property type="match status" value="1"/>
</dbReference>
<dbReference type="AlphaFoldDB" id="A0A6P1ZAW1"/>
<dbReference type="PANTHER" id="PTHR11228">
    <property type="entry name" value="RADICAL SAM DOMAIN PROTEIN"/>
    <property type="match status" value="1"/>
</dbReference>
<proteinExistence type="predicted"/>
<protein>
    <submittedName>
        <fullName evidence="7">Radical SAM protein</fullName>
    </submittedName>
</protein>
<dbReference type="PANTHER" id="PTHR11228:SF7">
    <property type="entry name" value="PQQA PEPTIDE CYCLASE"/>
    <property type="match status" value="1"/>
</dbReference>
<evidence type="ECO:0000256" key="2">
    <source>
        <dbReference type="ARBA" id="ARBA00022691"/>
    </source>
</evidence>
<dbReference type="InterPro" id="IPR050377">
    <property type="entry name" value="Radical_SAM_PqqE_MftC-like"/>
</dbReference>
<dbReference type="Proteomes" id="UP000434052">
    <property type="component" value="Unassembled WGS sequence"/>
</dbReference>
<evidence type="ECO:0000256" key="5">
    <source>
        <dbReference type="ARBA" id="ARBA00023014"/>
    </source>
</evidence>
<dbReference type="Pfam" id="PF04055">
    <property type="entry name" value="Radical_SAM"/>
    <property type="match status" value="1"/>
</dbReference>
<keyword evidence="5" id="KW-0411">Iron-sulfur</keyword>
<feature type="domain" description="Radical SAM core" evidence="6">
    <location>
        <begin position="28"/>
        <end position="177"/>
    </location>
</feature>
<comment type="cofactor">
    <cofactor evidence="1">
        <name>[4Fe-4S] cluster</name>
        <dbReference type="ChEBI" id="CHEBI:49883"/>
    </cofactor>
</comment>